<comment type="similarity">
    <text evidence="1">Belongs to the UPF0111 family.</text>
</comment>
<keyword evidence="3" id="KW-1185">Reference proteome</keyword>
<dbReference type="Gene3D" id="1.20.58.220">
    <property type="entry name" value="Phosphate transport system protein phou homolog 2, domain 2"/>
    <property type="match status" value="1"/>
</dbReference>
<proteinExistence type="inferred from homology"/>
<dbReference type="Pfam" id="PF01865">
    <property type="entry name" value="PhoU_div"/>
    <property type="match status" value="1"/>
</dbReference>
<dbReference type="RefSeq" id="WP_130413905.1">
    <property type="nucleotide sequence ID" value="NZ_SHKX01000013.1"/>
</dbReference>
<name>A0A4Q7YM39_9GAMM</name>
<accession>A0A4Q7YM39</accession>
<dbReference type="EMBL" id="SHKX01000013">
    <property type="protein sequence ID" value="RZU38378.1"/>
    <property type="molecule type" value="Genomic_DNA"/>
</dbReference>
<dbReference type="Proteomes" id="UP000292423">
    <property type="component" value="Unassembled WGS sequence"/>
</dbReference>
<sequence length="250" mass="27706">MTAPRPSFLTRLKARIFPEIPDFYRLINEQAHLAVECTAALVTYMQSGLDEHASHVSELEHRGDRMKNRNMSILHHAFATPIDREDIYQAVAAIDDILNYAKTTVREMQVLHLGPDEHTLAMAVLMHQGALALESGFAKLEKTPLAAEADASAAHKTERNTEKVYRKALAELFNPEHYLLTLTAQQKQDAEALGVLTTAMSAAESAGITPAVGFMLEILKRREVYRHMSNGADRVARAAEVLHDIVAKVG</sequence>
<dbReference type="InterPro" id="IPR038078">
    <property type="entry name" value="PhoU-like_sf"/>
</dbReference>
<evidence type="ECO:0008006" key="4">
    <source>
        <dbReference type="Google" id="ProtNLM"/>
    </source>
</evidence>
<gene>
    <name evidence="2" type="ORF">EV700_2309</name>
</gene>
<evidence type="ECO:0000313" key="2">
    <source>
        <dbReference type="EMBL" id="RZU38378.1"/>
    </source>
</evidence>
<dbReference type="AlphaFoldDB" id="A0A4Q7YM39"/>
<dbReference type="PANTHER" id="PTHR37298">
    <property type="entry name" value="UPF0111 PROTEIN YKAA"/>
    <property type="match status" value="1"/>
</dbReference>
<reference evidence="2 3" key="1">
    <citation type="submission" date="2019-02" db="EMBL/GenBank/DDBJ databases">
        <title>Genomic Encyclopedia of Type Strains, Phase IV (KMG-IV): sequencing the most valuable type-strain genomes for metagenomic binning, comparative biology and taxonomic classification.</title>
        <authorList>
            <person name="Goeker M."/>
        </authorList>
    </citation>
    <scope>NUCLEOTIDE SEQUENCE [LARGE SCALE GENOMIC DNA]</scope>
    <source>
        <strain evidence="2 3">DSM 105135</strain>
    </source>
</reference>
<protein>
    <recommendedName>
        <fullName evidence="4">DUF47 domain-containing protein</fullName>
    </recommendedName>
</protein>
<dbReference type="InterPro" id="IPR052912">
    <property type="entry name" value="UPF0111_domain"/>
</dbReference>
<dbReference type="OrthoDB" id="9797568at2"/>
<evidence type="ECO:0000256" key="1">
    <source>
        <dbReference type="ARBA" id="ARBA00008591"/>
    </source>
</evidence>
<organism evidence="2 3">
    <name type="scientific">Fluviicoccus keumensis</name>
    <dbReference type="NCBI Taxonomy" id="1435465"/>
    <lineage>
        <taxon>Bacteria</taxon>
        <taxon>Pseudomonadati</taxon>
        <taxon>Pseudomonadota</taxon>
        <taxon>Gammaproteobacteria</taxon>
        <taxon>Moraxellales</taxon>
        <taxon>Moraxellaceae</taxon>
        <taxon>Fluviicoccus</taxon>
    </lineage>
</organism>
<evidence type="ECO:0000313" key="3">
    <source>
        <dbReference type="Proteomes" id="UP000292423"/>
    </source>
</evidence>
<comment type="caution">
    <text evidence="2">The sequence shown here is derived from an EMBL/GenBank/DDBJ whole genome shotgun (WGS) entry which is preliminary data.</text>
</comment>
<dbReference type="PANTHER" id="PTHR37298:SF1">
    <property type="entry name" value="UPF0111 PROTEIN YKAA"/>
    <property type="match status" value="1"/>
</dbReference>
<dbReference type="InterPro" id="IPR018445">
    <property type="entry name" value="Put_Phosphate_transp_reg"/>
</dbReference>